<evidence type="ECO:0000256" key="4">
    <source>
        <dbReference type="ARBA" id="ARBA00022737"/>
    </source>
</evidence>
<dbReference type="PROSITE" id="PS00455">
    <property type="entry name" value="AMP_BINDING"/>
    <property type="match status" value="2"/>
</dbReference>
<dbReference type="InterPro" id="IPR036736">
    <property type="entry name" value="ACP-like_sf"/>
</dbReference>
<dbReference type="Gene3D" id="1.10.1200.10">
    <property type="entry name" value="ACP-like"/>
    <property type="match status" value="1"/>
</dbReference>
<dbReference type="InterPro" id="IPR045851">
    <property type="entry name" value="AMP-bd_C_sf"/>
</dbReference>
<dbReference type="InterPro" id="IPR029063">
    <property type="entry name" value="SAM-dependent_MTases_sf"/>
</dbReference>
<dbReference type="InterPro" id="IPR013217">
    <property type="entry name" value="Methyltransf_12"/>
</dbReference>
<keyword evidence="2" id="KW-0596">Phosphopantetheine</keyword>
<dbReference type="EMBL" id="JAOWRF010000170">
    <property type="protein sequence ID" value="MCV3214074.1"/>
    <property type="molecule type" value="Genomic_DNA"/>
</dbReference>
<evidence type="ECO:0000313" key="6">
    <source>
        <dbReference type="EMBL" id="MCV3214074.1"/>
    </source>
</evidence>
<protein>
    <submittedName>
        <fullName evidence="6">Amino acid adenylation domain-containing protein</fullName>
    </submittedName>
</protein>
<keyword evidence="7" id="KW-1185">Reference proteome</keyword>
<dbReference type="InterPro" id="IPR010071">
    <property type="entry name" value="AA_adenyl_dom"/>
</dbReference>
<feature type="non-terminal residue" evidence="6">
    <location>
        <position position="2026"/>
    </location>
</feature>
<dbReference type="InterPro" id="IPR001242">
    <property type="entry name" value="Condensation_dom"/>
</dbReference>
<evidence type="ECO:0000313" key="7">
    <source>
        <dbReference type="Proteomes" id="UP001526143"/>
    </source>
</evidence>
<evidence type="ECO:0000256" key="3">
    <source>
        <dbReference type="ARBA" id="ARBA00022553"/>
    </source>
</evidence>
<dbReference type="CDD" id="cd02440">
    <property type="entry name" value="AdoMet_MTases"/>
    <property type="match status" value="1"/>
</dbReference>
<reference evidence="6 7" key="1">
    <citation type="submission" date="2022-10" db="EMBL/GenBank/DDBJ databases">
        <title>Identification of biosynthetic pathway for the production of the potent trypsin inhibitor radiosumin.</title>
        <authorList>
            <person name="Fewer D.P."/>
            <person name="Delbaje E."/>
            <person name="Ouyang X."/>
            <person name="Agostino P.D."/>
            <person name="Wahlsten M."/>
            <person name="Jokela J."/>
            <person name="Permi P."/>
            <person name="Haapaniemi E."/>
            <person name="Koistinen H."/>
        </authorList>
    </citation>
    <scope>NUCLEOTIDE SEQUENCE [LARGE SCALE GENOMIC DNA]</scope>
    <source>
        <strain evidence="6 7">NIES-515</strain>
    </source>
</reference>
<dbReference type="InterPro" id="IPR020806">
    <property type="entry name" value="PKS_PP-bd"/>
</dbReference>
<dbReference type="Pfam" id="PF00501">
    <property type="entry name" value="AMP-binding"/>
    <property type="match status" value="2"/>
</dbReference>
<dbReference type="Pfam" id="PF00668">
    <property type="entry name" value="Condensation"/>
    <property type="match status" value="2"/>
</dbReference>
<dbReference type="Gene3D" id="3.30.300.30">
    <property type="match status" value="2"/>
</dbReference>
<keyword evidence="4" id="KW-0677">Repeat</keyword>
<dbReference type="Pfam" id="PF08242">
    <property type="entry name" value="Methyltransf_12"/>
    <property type="match status" value="1"/>
</dbReference>
<sequence>MTLTQQQTYWQQQLGGDMPVLEIPLDYPRSPQQSFIRAKEAVELDEKLCLELNKFCLSENVTLFTTLLAAFKVLLLRYTGQKDIIVGSLSADSLQEKEGANPERFINPVVLRTNLTEELTARELLKRVGNKVEAAAQNRDYPFEKLVAAVNGEQNLTRALIFQVMLVLCDVPFCLSQTPICEENLVEQEHSALCDLVVLASKKEGNLIIIGEYNAELFESASIRRMLGHLQILLENLIANPNQCISTLPLLTLRERHQLLVEWNNTTKEYPKDKCIHQLFEEQVTLTPDAIAVVFEGEQLTYKELNQRANRIAHHLQRLGVGTEVLVGICVERSLEMVVGLLGILKAGGAYVPLDPTYPSERLVFMLEDASVPVLLTMAKLVESLPKHQARIVCLDTDWEVIAQQSQENLKTSVTPDKTIYVVYTSGSTGLPKGVPVPHLAVSRLVINTNYINIGSKDVIAQVSNSSFDAATFEIWGALLNGAKLVVIAKDVALSPLDFAAAIKEQGITVLFLTTALFNLVAREVPCAFSSVKHLLFGGEAVDLRWVKKVLKNDPPVRLLHVYGPTESTTFTTWYLVQDVPEGAKTIPIGRPIANTHCFVLDDHLQPVPIGVPGELYIGGDGLAQGYLNRPDLTNEKFIPNPISNEPGSRLYKTGDKARYLSDGNIQFLGRIDNQVKLRGFRIELGEIEAALLQHPKVRDAVVIVREDTYGDKRLVAYIVGHSQIFTAPTTTGDLYAEHISNWQTLYEKIYSQTPTHRNQNFNIIGWNSSYTDKSIPEDQMREWVEHTVERILSLKPQRVLEIGCGTGLLLSRIAPHCTQYWGTDFSQQALKHTEQLTRSQPGLKQVSLKMRMADNFEGIEADAFDTVILNSVIQYFPSIDYLLRVLEGAVNAVSSGGCIFVGDVRSLPLLEAYHASIALYQAPQELERDLLLERVRKQVATEEELVINPAFFTALAQHLPQIGHVQILPKHGRHHNELTKFRYDVILHIGSRVPSTKNIQWLDWQPDWTSASIRQLLQATEPEMLGLRHVPNARLEAEIKTLKWLSSNSEHQTVGEWRSNAEQQSPVGIDPEELWSLSHDLPYSIDISWLGASADGSYDVIFRHHAITEEVEFPPADCTDISTVFLKSWSNYANKPLQGKVAQKLIPLLRSFLQEKLPDYMVPNAFMLLDTLPLTPNGKIDRQALPVPDFTTPNLQENFVAPSTHIEKVLAEIWSQVLGVERIGIYDKFLELGGHSLLAIQIVSRLRDILKVELPMDSLFGSPTIAELQERIEAERDLLPFKQTPPIQRVSRNQNLPLSWSQEQLWFLAQLEPDTPVYNEPCTICFGEAININALEKALNEIIKRHESLRTHFITVDGEPSQVIASPTTFNLPVVDLRQLPQQERCAEALRLATIDALQQFDLTTGPLLRATLMQIADVDYRLFLTFHHIIIDGVSISSVFLPELAALYKTFSTVVSSSLPELPVQYADFAVWQRQWFTEEILARQLKYWKQQLADLPVLQLPYDRPRLAVQTFRGARQYLTLSKELTQALKTLSQQSGVTLYMTLLAVFKTLLYRYTGQEDIVVGTVSAGRNRPEISGLAGYFVNTLVLRTDLSLNPNFRELLSRIREVTLGAYAHEDLPYQKLVNTLQPERNLSQNPLFQVAFVLEPPMPSLISGWTVSYADIQTDTAKFDLTLALDSRSEGIIGNIEYNTDLFEAATISRMIGHFKTLLAGIVANPQARVSELPLLTEAERYQLLVEWNNTTKEYPKDRCIHQLFEEQVTLTPDAIAVVFEGEQLTYKELNQRANRIAHHLQSLGVRPEVLVGICVERSIEMIVGLLGILKAGGAYVPLDPTYPAEHLVFILEDAQVPVMLTQAKLVESLPKHNALIVCLDTSERAIALKSQFNPISEVKHDNLAYVIYTSGSTGKPKGVSIEHHSTVALLTWAKEVFATEDIAGVLSSTSICFDLSVFELFVPLSWGGKVILAQNALALPTLPAAKEVTVINTVPTAIAELLRSQDIPASVRMINLAGEPLQKQLVQQIYQ</sequence>
<dbReference type="SUPFAM" id="SSF53335">
    <property type="entry name" value="S-adenosyl-L-methionine-dependent methyltransferases"/>
    <property type="match status" value="1"/>
</dbReference>
<dbReference type="RefSeq" id="WP_263745622.1">
    <property type="nucleotide sequence ID" value="NZ_JAOWRF010000170.1"/>
</dbReference>
<dbReference type="Proteomes" id="UP001526143">
    <property type="component" value="Unassembled WGS sequence"/>
</dbReference>
<dbReference type="InterPro" id="IPR020845">
    <property type="entry name" value="AMP-binding_CS"/>
</dbReference>
<dbReference type="PROSITE" id="PS00012">
    <property type="entry name" value="PHOSPHOPANTETHEINE"/>
    <property type="match status" value="1"/>
</dbReference>
<dbReference type="Gene3D" id="3.30.559.30">
    <property type="entry name" value="Nonribosomal peptide synthetase, condensation domain"/>
    <property type="match status" value="2"/>
</dbReference>
<accession>A0ABT3AZQ5</accession>
<gene>
    <name evidence="6" type="ORF">OGM63_11220</name>
</gene>
<evidence type="ECO:0000256" key="2">
    <source>
        <dbReference type="ARBA" id="ARBA00022450"/>
    </source>
</evidence>
<feature type="domain" description="Carrier" evidence="5">
    <location>
        <begin position="1202"/>
        <end position="1277"/>
    </location>
</feature>
<dbReference type="PANTHER" id="PTHR45527:SF14">
    <property type="entry name" value="PLIPASTATIN SYNTHASE SUBUNIT B"/>
    <property type="match status" value="1"/>
</dbReference>
<name>A0ABT3AZQ5_9CYAN</name>
<dbReference type="SUPFAM" id="SSF56801">
    <property type="entry name" value="Acetyl-CoA synthetase-like"/>
    <property type="match status" value="2"/>
</dbReference>
<proteinExistence type="predicted"/>
<dbReference type="CDD" id="cd12117">
    <property type="entry name" value="A_NRPS_Srf_like"/>
    <property type="match status" value="1"/>
</dbReference>
<dbReference type="Gene3D" id="3.40.50.980">
    <property type="match status" value="4"/>
</dbReference>
<comment type="cofactor">
    <cofactor evidence="1">
        <name>pantetheine 4'-phosphate</name>
        <dbReference type="ChEBI" id="CHEBI:47942"/>
    </cofactor>
</comment>
<dbReference type="SMART" id="SM00823">
    <property type="entry name" value="PKS_PP"/>
    <property type="match status" value="1"/>
</dbReference>
<dbReference type="CDD" id="cd19531">
    <property type="entry name" value="LCL_NRPS-like"/>
    <property type="match status" value="1"/>
</dbReference>
<dbReference type="Gene3D" id="2.30.38.10">
    <property type="entry name" value="Luciferase, Domain 3"/>
    <property type="match status" value="1"/>
</dbReference>
<dbReference type="InterPro" id="IPR006162">
    <property type="entry name" value="Ppantetheine_attach_site"/>
</dbReference>
<evidence type="ECO:0000256" key="1">
    <source>
        <dbReference type="ARBA" id="ARBA00001957"/>
    </source>
</evidence>
<organism evidence="6 7">
    <name type="scientific">Plectonema radiosum NIES-515</name>
    <dbReference type="NCBI Taxonomy" id="2986073"/>
    <lineage>
        <taxon>Bacteria</taxon>
        <taxon>Bacillati</taxon>
        <taxon>Cyanobacteriota</taxon>
        <taxon>Cyanophyceae</taxon>
        <taxon>Oscillatoriophycideae</taxon>
        <taxon>Oscillatoriales</taxon>
        <taxon>Microcoleaceae</taxon>
        <taxon>Plectonema</taxon>
    </lineage>
</organism>
<dbReference type="NCBIfam" id="TIGR01733">
    <property type="entry name" value="AA-adenyl-dom"/>
    <property type="match status" value="1"/>
</dbReference>
<dbReference type="SUPFAM" id="SSF52777">
    <property type="entry name" value="CoA-dependent acyltransferases"/>
    <property type="match status" value="3"/>
</dbReference>
<keyword evidence="3" id="KW-0597">Phosphoprotein</keyword>
<dbReference type="PROSITE" id="PS50075">
    <property type="entry name" value="CARRIER"/>
    <property type="match status" value="1"/>
</dbReference>
<dbReference type="InterPro" id="IPR023213">
    <property type="entry name" value="CAT-like_dom_sf"/>
</dbReference>
<dbReference type="InterPro" id="IPR000873">
    <property type="entry name" value="AMP-dep_synth/lig_dom"/>
</dbReference>
<dbReference type="PANTHER" id="PTHR45527">
    <property type="entry name" value="NONRIBOSOMAL PEPTIDE SYNTHETASE"/>
    <property type="match status" value="1"/>
</dbReference>
<dbReference type="Gene3D" id="3.40.50.150">
    <property type="entry name" value="Vaccinia Virus protein VP39"/>
    <property type="match status" value="1"/>
</dbReference>
<dbReference type="InterPro" id="IPR009081">
    <property type="entry name" value="PP-bd_ACP"/>
</dbReference>
<dbReference type="Gene3D" id="3.30.559.10">
    <property type="entry name" value="Chloramphenicol acetyltransferase-like domain"/>
    <property type="match status" value="1"/>
</dbReference>
<dbReference type="SUPFAM" id="SSF47336">
    <property type="entry name" value="ACP-like"/>
    <property type="match status" value="1"/>
</dbReference>
<evidence type="ECO:0000259" key="5">
    <source>
        <dbReference type="PROSITE" id="PS50075"/>
    </source>
</evidence>
<comment type="caution">
    <text evidence="6">The sequence shown here is derived from an EMBL/GenBank/DDBJ whole genome shotgun (WGS) entry which is preliminary data.</text>
</comment>
<dbReference type="Pfam" id="PF00550">
    <property type="entry name" value="PP-binding"/>
    <property type="match status" value="1"/>
</dbReference>